<keyword evidence="2" id="KW-0255">Endonuclease</keyword>
<dbReference type="SUPFAM" id="SSF52980">
    <property type="entry name" value="Restriction endonuclease-like"/>
    <property type="match status" value="1"/>
</dbReference>
<dbReference type="PANTHER" id="PTHR36558">
    <property type="entry name" value="GLR1098 PROTEIN"/>
    <property type="match status" value="1"/>
</dbReference>
<keyword evidence="3" id="KW-1185">Reference proteome</keyword>
<comment type="caution">
    <text evidence="2">The sequence shown here is derived from an EMBL/GenBank/DDBJ whole genome shotgun (WGS) entry which is preliminary data.</text>
</comment>
<dbReference type="Gene3D" id="3.90.1570.10">
    <property type="entry name" value="tt1808, chain A"/>
    <property type="match status" value="1"/>
</dbReference>
<gene>
    <name evidence="2" type="ORF">F0P93_24745</name>
</gene>
<dbReference type="EMBL" id="VTWS01000007">
    <property type="protein sequence ID" value="KAA9347841.1"/>
    <property type="molecule type" value="Genomic_DNA"/>
</dbReference>
<sequence length="103" mass="11932">MSYLPNTNAASNPVVIVEVFSPSTKGYDKRKKFSLYRQIPSFREYVQISPDDALVEVFTEVENDLWRIALYWKLTDVVRLESVDAEIPMNEIYLGVDVQEDPE</sequence>
<evidence type="ECO:0000313" key="2">
    <source>
        <dbReference type="EMBL" id="KAA9347841.1"/>
    </source>
</evidence>
<dbReference type="Proteomes" id="UP000326344">
    <property type="component" value="Unassembled WGS sequence"/>
</dbReference>
<dbReference type="AlphaFoldDB" id="A0A5N1J836"/>
<organism evidence="2 3">
    <name type="scientific">Larkinella humicola</name>
    <dbReference type="NCBI Taxonomy" id="2607654"/>
    <lineage>
        <taxon>Bacteria</taxon>
        <taxon>Pseudomonadati</taxon>
        <taxon>Bacteroidota</taxon>
        <taxon>Cytophagia</taxon>
        <taxon>Cytophagales</taxon>
        <taxon>Spirosomataceae</taxon>
        <taxon>Larkinella</taxon>
    </lineage>
</organism>
<keyword evidence="2" id="KW-0540">Nuclease</keyword>
<protein>
    <submittedName>
        <fullName evidence="2">Uma2 family endonuclease</fullName>
    </submittedName>
</protein>
<dbReference type="InterPro" id="IPR012296">
    <property type="entry name" value="Nuclease_put_TT1808"/>
</dbReference>
<evidence type="ECO:0000259" key="1">
    <source>
        <dbReference type="Pfam" id="PF05685"/>
    </source>
</evidence>
<evidence type="ECO:0000313" key="3">
    <source>
        <dbReference type="Proteomes" id="UP000326344"/>
    </source>
</evidence>
<reference evidence="2 3" key="1">
    <citation type="submission" date="2019-09" db="EMBL/GenBank/DDBJ databases">
        <title>Genome Sequence of Larkinella sp MA1.</title>
        <authorList>
            <person name="Srinivasan S."/>
        </authorList>
    </citation>
    <scope>NUCLEOTIDE SEQUENCE [LARGE SCALE GENOMIC DNA]</scope>
    <source>
        <strain evidence="2 3">MA1</strain>
    </source>
</reference>
<feature type="domain" description="Putative restriction endonuclease" evidence="1">
    <location>
        <begin position="9"/>
        <end position="81"/>
    </location>
</feature>
<dbReference type="CDD" id="cd06260">
    <property type="entry name" value="DUF820-like"/>
    <property type="match status" value="1"/>
</dbReference>
<proteinExistence type="predicted"/>
<dbReference type="Pfam" id="PF05685">
    <property type="entry name" value="Uma2"/>
    <property type="match status" value="1"/>
</dbReference>
<dbReference type="PANTHER" id="PTHR36558:SF1">
    <property type="entry name" value="RESTRICTION ENDONUCLEASE DOMAIN-CONTAINING PROTEIN-RELATED"/>
    <property type="match status" value="1"/>
</dbReference>
<dbReference type="InterPro" id="IPR008538">
    <property type="entry name" value="Uma2"/>
</dbReference>
<dbReference type="GO" id="GO:0004519">
    <property type="term" value="F:endonuclease activity"/>
    <property type="evidence" value="ECO:0007669"/>
    <property type="project" value="UniProtKB-KW"/>
</dbReference>
<name>A0A5N1J836_9BACT</name>
<accession>A0A5N1J836</accession>
<dbReference type="InterPro" id="IPR011335">
    <property type="entry name" value="Restrct_endonuc-II-like"/>
</dbReference>
<keyword evidence="2" id="KW-0378">Hydrolase</keyword>